<evidence type="ECO:0000313" key="1">
    <source>
        <dbReference type="EMBL" id="PSL06304.1"/>
    </source>
</evidence>
<name>A0A2P8EA38_9BACT</name>
<evidence type="ECO:0000313" key="2">
    <source>
        <dbReference type="Proteomes" id="UP000240708"/>
    </source>
</evidence>
<sequence length="66" mass="7677">MKKFFIADFVCHGEIIVELKCCSMILDEHYAQVINYLKTTKKPLGLLLNFGTLSLEFKRVILENKK</sequence>
<keyword evidence="2" id="KW-1185">Reference proteome</keyword>
<comment type="caution">
    <text evidence="1">The sequence shown here is derived from an EMBL/GenBank/DDBJ whole genome shotgun (WGS) entry which is preliminary data.</text>
</comment>
<reference evidence="1 2" key="1">
    <citation type="submission" date="2018-03" db="EMBL/GenBank/DDBJ databases">
        <title>Genomic Encyclopedia of Archaeal and Bacterial Type Strains, Phase II (KMG-II): from individual species to whole genera.</title>
        <authorList>
            <person name="Goeker M."/>
        </authorList>
    </citation>
    <scope>NUCLEOTIDE SEQUENCE [LARGE SCALE GENOMIC DNA]</scope>
    <source>
        <strain evidence="1 2">DSM 28057</strain>
    </source>
</reference>
<dbReference type="EMBL" id="PYGF01000002">
    <property type="protein sequence ID" value="PSL06304.1"/>
    <property type="molecule type" value="Genomic_DNA"/>
</dbReference>
<proteinExistence type="predicted"/>
<gene>
    <name evidence="1" type="ORF">CLV48_102119</name>
</gene>
<dbReference type="AlphaFoldDB" id="A0A2P8EA38"/>
<accession>A0A2P8EA38</accession>
<dbReference type="Pfam" id="PF13366">
    <property type="entry name" value="PDDEXK_3"/>
    <property type="match status" value="1"/>
</dbReference>
<dbReference type="NCBIfam" id="TIGR04256">
    <property type="entry name" value="GxxExxY"/>
    <property type="match status" value="1"/>
</dbReference>
<dbReference type="Proteomes" id="UP000240708">
    <property type="component" value="Unassembled WGS sequence"/>
</dbReference>
<protein>
    <submittedName>
        <fullName evidence="1">GxxExxY protein</fullName>
    </submittedName>
</protein>
<organism evidence="1 2">
    <name type="scientific">Cecembia rubra</name>
    <dbReference type="NCBI Taxonomy" id="1485585"/>
    <lineage>
        <taxon>Bacteria</taxon>
        <taxon>Pseudomonadati</taxon>
        <taxon>Bacteroidota</taxon>
        <taxon>Cytophagia</taxon>
        <taxon>Cytophagales</taxon>
        <taxon>Cyclobacteriaceae</taxon>
        <taxon>Cecembia</taxon>
    </lineage>
</organism>
<dbReference type="InterPro" id="IPR026350">
    <property type="entry name" value="GxxExxY"/>
</dbReference>